<evidence type="ECO:0000313" key="2">
    <source>
        <dbReference type="Proteomes" id="UP000790377"/>
    </source>
</evidence>
<protein>
    <submittedName>
        <fullName evidence="1">Glycosyltransferase family 20-domain-containing protein</fullName>
    </submittedName>
</protein>
<sequence length="327" mass="35915">MSSFRSQRIVIASLFLPYTAVMGDSSPPTPTHTHPPHHQHTRSISATALNSIIDDLKSRQPQPQPQHLRPPRLARKPSSRSSSHSRRHTPTNASPPTWHVQPSSHSNGGLKNAVDSVRPRLASVLWVGTLPRPADDFAQGPLREAVERRLRDEYECCPVWIPDPEFESCYDEFCHQVLWPCLHYTVPDAPKTKLFYESSAFKQYVSVNQRFADTIVRNYREGDIIWVNDYHLMLLPLMLRSASAPPIPNPSAPTASPDSSPSSSGTPASSDATAATNNAASSDATTPTNNAARDTNNDTTASATAARDASAVRLAPIAYYHHVAFPS</sequence>
<dbReference type="Proteomes" id="UP000790377">
    <property type="component" value="Unassembled WGS sequence"/>
</dbReference>
<organism evidence="1 2">
    <name type="scientific">Hygrophoropsis aurantiaca</name>
    <dbReference type="NCBI Taxonomy" id="72124"/>
    <lineage>
        <taxon>Eukaryota</taxon>
        <taxon>Fungi</taxon>
        <taxon>Dikarya</taxon>
        <taxon>Basidiomycota</taxon>
        <taxon>Agaricomycotina</taxon>
        <taxon>Agaricomycetes</taxon>
        <taxon>Agaricomycetidae</taxon>
        <taxon>Boletales</taxon>
        <taxon>Coniophorineae</taxon>
        <taxon>Hygrophoropsidaceae</taxon>
        <taxon>Hygrophoropsis</taxon>
    </lineage>
</organism>
<comment type="caution">
    <text evidence="1">The sequence shown here is derived from an EMBL/GenBank/DDBJ whole genome shotgun (WGS) entry which is preliminary data.</text>
</comment>
<feature type="non-terminal residue" evidence="1">
    <location>
        <position position="327"/>
    </location>
</feature>
<proteinExistence type="predicted"/>
<evidence type="ECO:0000313" key="1">
    <source>
        <dbReference type="EMBL" id="KAH7902818.1"/>
    </source>
</evidence>
<reference evidence="1" key="1">
    <citation type="journal article" date="2021" name="New Phytol.">
        <title>Evolutionary innovations through gain and loss of genes in the ectomycorrhizal Boletales.</title>
        <authorList>
            <person name="Wu G."/>
            <person name="Miyauchi S."/>
            <person name="Morin E."/>
            <person name="Kuo A."/>
            <person name="Drula E."/>
            <person name="Varga T."/>
            <person name="Kohler A."/>
            <person name="Feng B."/>
            <person name="Cao Y."/>
            <person name="Lipzen A."/>
            <person name="Daum C."/>
            <person name="Hundley H."/>
            <person name="Pangilinan J."/>
            <person name="Johnson J."/>
            <person name="Barry K."/>
            <person name="LaButti K."/>
            <person name="Ng V."/>
            <person name="Ahrendt S."/>
            <person name="Min B."/>
            <person name="Choi I.G."/>
            <person name="Park H."/>
            <person name="Plett J.M."/>
            <person name="Magnuson J."/>
            <person name="Spatafora J.W."/>
            <person name="Nagy L.G."/>
            <person name="Henrissat B."/>
            <person name="Grigoriev I.V."/>
            <person name="Yang Z.L."/>
            <person name="Xu J."/>
            <person name="Martin F.M."/>
        </authorList>
    </citation>
    <scope>NUCLEOTIDE SEQUENCE</scope>
    <source>
        <strain evidence="1">ATCC 28755</strain>
    </source>
</reference>
<gene>
    <name evidence="1" type="ORF">BJ138DRAFT_1121060</name>
</gene>
<keyword evidence="2" id="KW-1185">Reference proteome</keyword>
<accession>A0ACB7ZR54</accession>
<dbReference type="EMBL" id="MU269500">
    <property type="protein sequence ID" value="KAH7902818.1"/>
    <property type="molecule type" value="Genomic_DNA"/>
</dbReference>
<name>A0ACB7ZR54_9AGAM</name>